<dbReference type="Gene3D" id="3.30.40.10">
    <property type="entry name" value="Zinc/RING finger domain, C3HC4 (zinc finger)"/>
    <property type="match status" value="1"/>
</dbReference>
<dbReference type="PANTHER" id="PTHR23007">
    <property type="entry name" value="CBL"/>
    <property type="match status" value="1"/>
</dbReference>
<dbReference type="PANTHER" id="PTHR23007:SF11">
    <property type="entry name" value="E3 UBIQUITIN-PROTEIN LIGASE CBL"/>
    <property type="match status" value="1"/>
</dbReference>
<dbReference type="Pfam" id="PF00097">
    <property type="entry name" value="zf-C3HC4"/>
    <property type="match status" value="1"/>
</dbReference>
<reference evidence="6" key="1">
    <citation type="submission" date="2021-01" db="EMBL/GenBank/DDBJ databases">
        <authorList>
            <person name="Corre E."/>
            <person name="Pelletier E."/>
            <person name="Niang G."/>
            <person name="Scheremetjew M."/>
            <person name="Finn R."/>
            <person name="Kale V."/>
            <person name="Holt S."/>
            <person name="Cochrane G."/>
            <person name="Meng A."/>
            <person name="Brown T."/>
            <person name="Cohen L."/>
        </authorList>
    </citation>
    <scope>NUCLEOTIDE SEQUENCE</scope>
    <source>
        <strain evidence="6">UTEX LB 985</strain>
    </source>
</reference>
<evidence type="ECO:0000259" key="5">
    <source>
        <dbReference type="PROSITE" id="PS50089"/>
    </source>
</evidence>
<sequence>MITCSICFEKTTQVEMTPCAHKFCVSCLTKWRCEGKATCPMCRTSLPLTTMPTAHSGPTVSTTTPNVRTYMRPQSSATPMTPITSGIARSIYPNTSGFVRSSVEREHEERQQRRERRLAVEQRLESYRGGWTPSGRPVESLPVVSLDKLRNELAQNRLNLGSSIMASRESLGGV</sequence>
<evidence type="ECO:0000256" key="4">
    <source>
        <dbReference type="PROSITE-ProRule" id="PRU00175"/>
    </source>
</evidence>
<dbReference type="PROSITE" id="PS50089">
    <property type="entry name" value="ZF_RING_2"/>
    <property type="match status" value="1"/>
</dbReference>
<dbReference type="InterPro" id="IPR024162">
    <property type="entry name" value="Adaptor_Cbl"/>
</dbReference>
<keyword evidence="2 4" id="KW-0863">Zinc-finger</keyword>
<dbReference type="SUPFAM" id="SSF57850">
    <property type="entry name" value="RING/U-box"/>
    <property type="match status" value="1"/>
</dbReference>
<evidence type="ECO:0000313" key="6">
    <source>
        <dbReference type="EMBL" id="CAD9388527.1"/>
    </source>
</evidence>
<gene>
    <name evidence="6" type="ORF">CBRE1094_LOCUS143</name>
</gene>
<keyword evidence="1" id="KW-0479">Metal-binding</keyword>
<dbReference type="InterPro" id="IPR017907">
    <property type="entry name" value="Znf_RING_CS"/>
</dbReference>
<dbReference type="InterPro" id="IPR001841">
    <property type="entry name" value="Znf_RING"/>
</dbReference>
<dbReference type="GO" id="GO:0061630">
    <property type="term" value="F:ubiquitin protein ligase activity"/>
    <property type="evidence" value="ECO:0007669"/>
    <property type="project" value="TreeGrafter"/>
</dbReference>
<dbReference type="GO" id="GO:0008270">
    <property type="term" value="F:zinc ion binding"/>
    <property type="evidence" value="ECO:0007669"/>
    <property type="project" value="UniProtKB-KW"/>
</dbReference>
<keyword evidence="3" id="KW-0862">Zinc</keyword>
<dbReference type="InterPro" id="IPR018957">
    <property type="entry name" value="Znf_C3HC4_RING-type"/>
</dbReference>
<dbReference type="GO" id="GO:0005886">
    <property type="term" value="C:plasma membrane"/>
    <property type="evidence" value="ECO:0007669"/>
    <property type="project" value="TreeGrafter"/>
</dbReference>
<dbReference type="InterPro" id="IPR013083">
    <property type="entry name" value="Znf_RING/FYVE/PHD"/>
</dbReference>
<dbReference type="AlphaFoldDB" id="A0A7S2FET1"/>
<feature type="domain" description="RING-type" evidence="5">
    <location>
        <begin position="4"/>
        <end position="43"/>
    </location>
</feature>
<dbReference type="EMBL" id="HBGU01000254">
    <property type="protein sequence ID" value="CAD9388527.1"/>
    <property type="molecule type" value="Transcribed_RNA"/>
</dbReference>
<name>A0A7S2FET1_9EUKA</name>
<evidence type="ECO:0000256" key="1">
    <source>
        <dbReference type="ARBA" id="ARBA00022723"/>
    </source>
</evidence>
<dbReference type="PROSITE" id="PS00518">
    <property type="entry name" value="ZF_RING_1"/>
    <property type="match status" value="1"/>
</dbReference>
<dbReference type="GO" id="GO:0007165">
    <property type="term" value="P:signal transduction"/>
    <property type="evidence" value="ECO:0007669"/>
    <property type="project" value="TreeGrafter"/>
</dbReference>
<dbReference type="GO" id="GO:0017124">
    <property type="term" value="F:SH3 domain binding"/>
    <property type="evidence" value="ECO:0007669"/>
    <property type="project" value="TreeGrafter"/>
</dbReference>
<accession>A0A7S2FET1</accession>
<organism evidence="6">
    <name type="scientific">Haptolina brevifila</name>
    <dbReference type="NCBI Taxonomy" id="156173"/>
    <lineage>
        <taxon>Eukaryota</taxon>
        <taxon>Haptista</taxon>
        <taxon>Haptophyta</taxon>
        <taxon>Prymnesiophyceae</taxon>
        <taxon>Prymnesiales</taxon>
        <taxon>Prymnesiaceae</taxon>
        <taxon>Haptolina</taxon>
    </lineage>
</organism>
<proteinExistence type="predicted"/>
<dbReference type="SMART" id="SM00184">
    <property type="entry name" value="RING"/>
    <property type="match status" value="1"/>
</dbReference>
<dbReference type="GO" id="GO:0045121">
    <property type="term" value="C:membrane raft"/>
    <property type="evidence" value="ECO:0007669"/>
    <property type="project" value="TreeGrafter"/>
</dbReference>
<evidence type="ECO:0000256" key="2">
    <source>
        <dbReference type="ARBA" id="ARBA00022771"/>
    </source>
</evidence>
<protein>
    <recommendedName>
        <fullName evidence="5">RING-type domain-containing protein</fullName>
    </recommendedName>
</protein>
<evidence type="ECO:0000256" key="3">
    <source>
        <dbReference type="ARBA" id="ARBA00022833"/>
    </source>
</evidence>
<dbReference type="GO" id="GO:0023051">
    <property type="term" value="P:regulation of signaling"/>
    <property type="evidence" value="ECO:0007669"/>
    <property type="project" value="InterPro"/>
</dbReference>